<reference evidence="2 3" key="1">
    <citation type="journal article" date="2015" name="Genome Biol.">
        <title>Comparative genomics of Steinernema reveals deeply conserved gene regulatory networks.</title>
        <authorList>
            <person name="Dillman A.R."/>
            <person name="Macchietto M."/>
            <person name="Porter C.F."/>
            <person name="Rogers A."/>
            <person name="Williams B."/>
            <person name="Antoshechkin I."/>
            <person name="Lee M.M."/>
            <person name="Goodwin Z."/>
            <person name="Lu X."/>
            <person name="Lewis E.E."/>
            <person name="Goodrich-Blair H."/>
            <person name="Stock S.P."/>
            <person name="Adams B.J."/>
            <person name="Sternberg P.W."/>
            <person name="Mortazavi A."/>
        </authorList>
    </citation>
    <scope>NUCLEOTIDE SEQUENCE [LARGE SCALE GENOMIC DNA]</scope>
    <source>
        <strain evidence="2 3">ALL</strain>
    </source>
</reference>
<dbReference type="Proteomes" id="UP000298663">
    <property type="component" value="Unassembled WGS sequence"/>
</dbReference>
<keyword evidence="3" id="KW-1185">Reference proteome</keyword>
<evidence type="ECO:0000256" key="1">
    <source>
        <dbReference type="SAM" id="SignalP"/>
    </source>
</evidence>
<evidence type="ECO:0000313" key="2">
    <source>
        <dbReference type="EMBL" id="TKR82615.1"/>
    </source>
</evidence>
<protein>
    <submittedName>
        <fullName evidence="2">Uncharacterized protein</fullName>
    </submittedName>
</protein>
<sequence>MSPRTLLLAILVLLISSSISSAAPNRILMRFGRSDPNLRPQNAGLPSSFFRSFDASRFGDDAPSAGGNYLYDPVE</sequence>
<reference evidence="2 3" key="2">
    <citation type="journal article" date="2019" name="G3 (Bethesda)">
        <title>Hybrid Assembly of the Genome of the Entomopathogenic Nematode Steinernema carpocapsae Identifies the X-Chromosome.</title>
        <authorList>
            <person name="Serra L."/>
            <person name="Macchietto M."/>
            <person name="Macias-Munoz A."/>
            <person name="McGill C.J."/>
            <person name="Rodriguez I.M."/>
            <person name="Rodriguez B."/>
            <person name="Murad R."/>
            <person name="Mortazavi A."/>
        </authorList>
    </citation>
    <scope>NUCLEOTIDE SEQUENCE [LARGE SCALE GENOMIC DNA]</scope>
    <source>
        <strain evidence="2 3">ALL</strain>
    </source>
</reference>
<dbReference type="AlphaFoldDB" id="A0A4V6A3D4"/>
<evidence type="ECO:0000313" key="3">
    <source>
        <dbReference type="Proteomes" id="UP000298663"/>
    </source>
</evidence>
<feature type="signal peptide" evidence="1">
    <location>
        <begin position="1"/>
        <end position="22"/>
    </location>
</feature>
<proteinExistence type="predicted"/>
<name>A0A4V6A3D4_STECR</name>
<organism evidence="2 3">
    <name type="scientific">Steinernema carpocapsae</name>
    <name type="common">Entomopathogenic nematode</name>
    <dbReference type="NCBI Taxonomy" id="34508"/>
    <lineage>
        <taxon>Eukaryota</taxon>
        <taxon>Metazoa</taxon>
        <taxon>Ecdysozoa</taxon>
        <taxon>Nematoda</taxon>
        <taxon>Chromadorea</taxon>
        <taxon>Rhabditida</taxon>
        <taxon>Tylenchina</taxon>
        <taxon>Panagrolaimomorpha</taxon>
        <taxon>Strongyloidoidea</taxon>
        <taxon>Steinernematidae</taxon>
        <taxon>Steinernema</taxon>
    </lineage>
</organism>
<feature type="chain" id="PRO_5020603508" evidence="1">
    <location>
        <begin position="23"/>
        <end position="75"/>
    </location>
</feature>
<keyword evidence="1" id="KW-0732">Signal</keyword>
<dbReference type="EMBL" id="AZBU02000004">
    <property type="protein sequence ID" value="TKR82615.1"/>
    <property type="molecule type" value="Genomic_DNA"/>
</dbReference>
<gene>
    <name evidence="2" type="ORF">L596_016308</name>
</gene>
<accession>A0A4V6A3D4</accession>
<comment type="caution">
    <text evidence="2">The sequence shown here is derived from an EMBL/GenBank/DDBJ whole genome shotgun (WGS) entry which is preliminary data.</text>
</comment>